<sequence length="158" mass="17457">MAEGSTRENPIIIDDEQSDPPVPHQPSGPKRQTAPRRSRTYITLIRPIRPSKLRAVRDFRPPATPATPVPQIPSRPPSSPLERAEHPPCPAAPQPVPVPVSRFAPPRSGILSPRLSPLPYSAAVLSTCLQLTPPPRYSEYSSPLKYHEDQYTSGLFDF</sequence>
<protein>
    <submittedName>
        <fullName evidence="2">Uncharacterized protein</fullName>
    </submittedName>
</protein>
<evidence type="ECO:0000313" key="3">
    <source>
        <dbReference type="Proteomes" id="UP000663850"/>
    </source>
</evidence>
<dbReference type="Proteomes" id="UP000663850">
    <property type="component" value="Unassembled WGS sequence"/>
</dbReference>
<gene>
    <name evidence="2" type="ORF">RDB_LOCUS1048</name>
</gene>
<evidence type="ECO:0000313" key="2">
    <source>
        <dbReference type="EMBL" id="CAE6410676.1"/>
    </source>
</evidence>
<accession>A0A8H2WVS6</accession>
<evidence type="ECO:0000256" key="1">
    <source>
        <dbReference type="SAM" id="MobiDB-lite"/>
    </source>
</evidence>
<feature type="compositionally biased region" description="Pro residues" evidence="1">
    <location>
        <begin position="62"/>
        <end position="79"/>
    </location>
</feature>
<feature type="region of interest" description="Disordered" evidence="1">
    <location>
        <begin position="1"/>
        <end position="100"/>
    </location>
</feature>
<dbReference type="AlphaFoldDB" id="A0A8H2WVS6"/>
<feature type="compositionally biased region" description="Pro residues" evidence="1">
    <location>
        <begin position="87"/>
        <end position="98"/>
    </location>
</feature>
<name>A0A8H2WVS6_9AGAM</name>
<proteinExistence type="predicted"/>
<organism evidence="2 3">
    <name type="scientific">Rhizoctonia solani</name>
    <dbReference type="NCBI Taxonomy" id="456999"/>
    <lineage>
        <taxon>Eukaryota</taxon>
        <taxon>Fungi</taxon>
        <taxon>Dikarya</taxon>
        <taxon>Basidiomycota</taxon>
        <taxon>Agaricomycotina</taxon>
        <taxon>Agaricomycetes</taxon>
        <taxon>Cantharellales</taxon>
        <taxon>Ceratobasidiaceae</taxon>
        <taxon>Rhizoctonia</taxon>
    </lineage>
</organism>
<comment type="caution">
    <text evidence="2">The sequence shown here is derived from an EMBL/GenBank/DDBJ whole genome shotgun (WGS) entry which is preliminary data.</text>
</comment>
<reference evidence="2" key="1">
    <citation type="submission" date="2021-01" db="EMBL/GenBank/DDBJ databases">
        <authorList>
            <person name="Kaushik A."/>
        </authorList>
    </citation>
    <scope>NUCLEOTIDE SEQUENCE</scope>
    <source>
        <strain evidence="2">Type strain: AG8-Rh-89/</strain>
    </source>
</reference>
<dbReference type="EMBL" id="CAJMWZ010000063">
    <property type="protein sequence ID" value="CAE6410676.1"/>
    <property type="molecule type" value="Genomic_DNA"/>
</dbReference>